<keyword evidence="6" id="KW-0902">Two-component regulatory system</keyword>
<evidence type="ECO:0000256" key="6">
    <source>
        <dbReference type="ARBA" id="ARBA00023012"/>
    </source>
</evidence>
<dbReference type="EC" id="2.7.13.3" evidence="2"/>
<evidence type="ECO:0000256" key="2">
    <source>
        <dbReference type="ARBA" id="ARBA00012438"/>
    </source>
</evidence>
<dbReference type="EMBL" id="JAYGHK010000026">
    <property type="protein sequence ID" value="MEA5608461.1"/>
    <property type="molecule type" value="Genomic_DNA"/>
</dbReference>
<evidence type="ECO:0000256" key="3">
    <source>
        <dbReference type="ARBA" id="ARBA00022553"/>
    </source>
</evidence>
<evidence type="ECO:0000313" key="8">
    <source>
        <dbReference type="EMBL" id="MEA5608461.1"/>
    </source>
</evidence>
<dbReference type="SUPFAM" id="SSF55874">
    <property type="entry name" value="ATPase domain of HSP90 chaperone/DNA topoisomerase II/histidine kinase"/>
    <property type="match status" value="1"/>
</dbReference>
<dbReference type="PANTHER" id="PTHR45453">
    <property type="entry name" value="PHOSPHATE REGULON SENSOR PROTEIN PHOR"/>
    <property type="match status" value="1"/>
</dbReference>
<sequence>MLNKTFITSSAFLHDIFNPITAVKIILEQLLDGVYGHTLEDIRPVLEAILQTNNRVSYLLESQRISDDNILDINPDSLSYLDLCKFLQKLHLEYLPLAKFRNIKLHYEINTPLIHGADVIADSVCLSRMLSNLIQNAIKYTATGDIFIKVLNLRDDLVVEIEDTGKGIAPQELQNIFLPFYQAHTKSLGSGLGLYVVRMIAKAHGLKLLVDSKEGEGTKFTIIFPYRVDQPYGLDGTIQVSEWEKNALLK</sequence>
<evidence type="ECO:0000259" key="7">
    <source>
        <dbReference type="PROSITE" id="PS50109"/>
    </source>
</evidence>
<organism evidence="8 9">
    <name type="scientific">Nodularia spumigena UHCC 0060</name>
    <dbReference type="NCBI Taxonomy" id="3110300"/>
    <lineage>
        <taxon>Bacteria</taxon>
        <taxon>Bacillati</taxon>
        <taxon>Cyanobacteriota</taxon>
        <taxon>Cyanophyceae</taxon>
        <taxon>Nostocales</taxon>
        <taxon>Nodulariaceae</taxon>
        <taxon>Nodularia</taxon>
    </lineage>
</organism>
<gene>
    <name evidence="8" type="ORF">VB695_10305</name>
</gene>
<dbReference type="PANTHER" id="PTHR45453:SF1">
    <property type="entry name" value="PHOSPHATE REGULON SENSOR PROTEIN PHOR"/>
    <property type="match status" value="1"/>
</dbReference>
<dbReference type="InterPro" id="IPR004358">
    <property type="entry name" value="Sig_transdc_His_kin-like_C"/>
</dbReference>
<dbReference type="Gene3D" id="3.30.565.10">
    <property type="entry name" value="Histidine kinase-like ATPase, C-terminal domain"/>
    <property type="match status" value="1"/>
</dbReference>
<name>A0ABU5UQB2_NODSP</name>
<keyword evidence="9" id="KW-1185">Reference proteome</keyword>
<dbReference type="RefSeq" id="WP_323244419.1">
    <property type="nucleotide sequence ID" value="NZ_JAYGHK010000026.1"/>
</dbReference>
<proteinExistence type="predicted"/>
<keyword evidence="4" id="KW-0808">Transferase</keyword>
<dbReference type="Proteomes" id="UP001303285">
    <property type="component" value="Unassembled WGS sequence"/>
</dbReference>
<comment type="catalytic activity">
    <reaction evidence="1">
        <text>ATP + protein L-histidine = ADP + protein N-phospho-L-histidine.</text>
        <dbReference type="EC" id="2.7.13.3"/>
    </reaction>
</comment>
<dbReference type="InterPro" id="IPR003594">
    <property type="entry name" value="HATPase_dom"/>
</dbReference>
<dbReference type="InterPro" id="IPR050351">
    <property type="entry name" value="BphY/WalK/GraS-like"/>
</dbReference>
<dbReference type="SMART" id="SM00387">
    <property type="entry name" value="HATPase_c"/>
    <property type="match status" value="1"/>
</dbReference>
<evidence type="ECO:0000313" key="9">
    <source>
        <dbReference type="Proteomes" id="UP001303285"/>
    </source>
</evidence>
<dbReference type="InterPro" id="IPR036890">
    <property type="entry name" value="HATPase_C_sf"/>
</dbReference>
<dbReference type="GO" id="GO:0016301">
    <property type="term" value="F:kinase activity"/>
    <property type="evidence" value="ECO:0007669"/>
    <property type="project" value="UniProtKB-KW"/>
</dbReference>
<evidence type="ECO:0000256" key="5">
    <source>
        <dbReference type="ARBA" id="ARBA00022777"/>
    </source>
</evidence>
<keyword evidence="3" id="KW-0597">Phosphoprotein</keyword>
<protein>
    <recommendedName>
        <fullName evidence="2">histidine kinase</fullName>
        <ecNumber evidence="2">2.7.13.3</ecNumber>
    </recommendedName>
</protein>
<dbReference type="PROSITE" id="PS50109">
    <property type="entry name" value="HIS_KIN"/>
    <property type="match status" value="1"/>
</dbReference>
<reference evidence="8 9" key="1">
    <citation type="submission" date="2023-12" db="EMBL/GenBank/DDBJ databases">
        <title>Baltic Sea Cyanobacteria.</title>
        <authorList>
            <person name="Delbaje E."/>
            <person name="Fewer D.P."/>
            <person name="Shishido T.K."/>
        </authorList>
    </citation>
    <scope>NUCLEOTIDE SEQUENCE [LARGE SCALE GENOMIC DNA]</scope>
    <source>
        <strain evidence="8 9">UHCC 0060</strain>
    </source>
</reference>
<dbReference type="InterPro" id="IPR005467">
    <property type="entry name" value="His_kinase_dom"/>
</dbReference>
<accession>A0ABU5UQB2</accession>
<evidence type="ECO:0000256" key="4">
    <source>
        <dbReference type="ARBA" id="ARBA00022679"/>
    </source>
</evidence>
<feature type="domain" description="Histidine kinase" evidence="7">
    <location>
        <begin position="11"/>
        <end position="228"/>
    </location>
</feature>
<dbReference type="CDD" id="cd00075">
    <property type="entry name" value="HATPase"/>
    <property type="match status" value="1"/>
</dbReference>
<comment type="caution">
    <text evidence="8">The sequence shown here is derived from an EMBL/GenBank/DDBJ whole genome shotgun (WGS) entry which is preliminary data.</text>
</comment>
<dbReference type="PRINTS" id="PR00344">
    <property type="entry name" value="BCTRLSENSOR"/>
</dbReference>
<keyword evidence="5 8" id="KW-0418">Kinase</keyword>
<dbReference type="Pfam" id="PF02518">
    <property type="entry name" value="HATPase_c"/>
    <property type="match status" value="1"/>
</dbReference>
<evidence type="ECO:0000256" key="1">
    <source>
        <dbReference type="ARBA" id="ARBA00000085"/>
    </source>
</evidence>